<evidence type="ECO:0000313" key="2">
    <source>
        <dbReference type="Proteomes" id="UP001420932"/>
    </source>
</evidence>
<keyword evidence="2" id="KW-1185">Reference proteome</keyword>
<protein>
    <submittedName>
        <fullName evidence="1">Uncharacterized protein</fullName>
    </submittedName>
</protein>
<organism evidence="1 2">
    <name type="scientific">Stephania yunnanensis</name>
    <dbReference type="NCBI Taxonomy" id="152371"/>
    <lineage>
        <taxon>Eukaryota</taxon>
        <taxon>Viridiplantae</taxon>
        <taxon>Streptophyta</taxon>
        <taxon>Embryophyta</taxon>
        <taxon>Tracheophyta</taxon>
        <taxon>Spermatophyta</taxon>
        <taxon>Magnoliopsida</taxon>
        <taxon>Ranunculales</taxon>
        <taxon>Menispermaceae</taxon>
        <taxon>Menispermoideae</taxon>
        <taxon>Cissampelideae</taxon>
        <taxon>Stephania</taxon>
    </lineage>
</organism>
<name>A0AAP0LEA0_9MAGN</name>
<proteinExistence type="predicted"/>
<reference evidence="1 2" key="1">
    <citation type="submission" date="2024-01" db="EMBL/GenBank/DDBJ databases">
        <title>Genome assemblies of Stephania.</title>
        <authorList>
            <person name="Yang L."/>
        </authorList>
    </citation>
    <scope>NUCLEOTIDE SEQUENCE [LARGE SCALE GENOMIC DNA]</scope>
    <source>
        <strain evidence="1">YNDBR</strain>
        <tissue evidence="1">Leaf</tissue>
    </source>
</reference>
<accession>A0AAP0LEA0</accession>
<gene>
    <name evidence="1" type="ORF">Syun_001521</name>
</gene>
<sequence length="49" mass="5301">MSRNVLDWQGFAARGRIGGELVGVGVDAHNAETAAAVLVDPYREFQIRS</sequence>
<dbReference type="AlphaFoldDB" id="A0AAP0LEA0"/>
<evidence type="ECO:0000313" key="1">
    <source>
        <dbReference type="EMBL" id="KAK9169381.1"/>
    </source>
</evidence>
<dbReference type="EMBL" id="JBBNAF010000001">
    <property type="protein sequence ID" value="KAK9169381.1"/>
    <property type="molecule type" value="Genomic_DNA"/>
</dbReference>
<dbReference type="Proteomes" id="UP001420932">
    <property type="component" value="Unassembled WGS sequence"/>
</dbReference>
<comment type="caution">
    <text evidence="1">The sequence shown here is derived from an EMBL/GenBank/DDBJ whole genome shotgun (WGS) entry which is preliminary data.</text>
</comment>